<protein>
    <recommendedName>
        <fullName evidence="9">DNA damage-binding protein 1</fullName>
    </recommendedName>
</protein>
<dbReference type="PANTHER" id="PTHR10644">
    <property type="entry name" value="DNA REPAIR/RNA PROCESSING CPSF FAMILY"/>
    <property type="match status" value="1"/>
</dbReference>
<evidence type="ECO:0000259" key="6">
    <source>
        <dbReference type="Pfam" id="PF23726"/>
    </source>
</evidence>
<evidence type="ECO:0000313" key="8">
    <source>
        <dbReference type="Proteomes" id="UP000232875"/>
    </source>
</evidence>
<dbReference type="Pfam" id="PF23726">
    <property type="entry name" value="Beta-prop_RSE1_2nd"/>
    <property type="match status" value="1"/>
</dbReference>
<dbReference type="InterPro" id="IPR004871">
    <property type="entry name" value="RSE1/DDB1/CPSF1_C"/>
</dbReference>
<evidence type="ECO:0000313" key="7">
    <source>
        <dbReference type="EMBL" id="PKI84457.1"/>
    </source>
</evidence>
<name>A0A2N1JD48_9BASI</name>
<dbReference type="Proteomes" id="UP000232875">
    <property type="component" value="Unassembled WGS sequence"/>
</dbReference>
<comment type="subcellular location">
    <subcellularLocation>
        <location evidence="1">Nucleus</location>
    </subcellularLocation>
</comment>
<dbReference type="Gene3D" id="1.10.150.910">
    <property type="match status" value="1"/>
</dbReference>
<dbReference type="STRING" id="2020962.A0A2N1JD48"/>
<proteinExistence type="predicted"/>
<evidence type="ECO:0008006" key="9">
    <source>
        <dbReference type="Google" id="ProtNLM"/>
    </source>
</evidence>
<dbReference type="AlphaFoldDB" id="A0A2N1JD48"/>
<evidence type="ECO:0000259" key="5">
    <source>
        <dbReference type="Pfam" id="PF10433"/>
    </source>
</evidence>
<feature type="domain" description="RSE1/DDB1/CPSF1 second beta-propeller" evidence="6">
    <location>
        <begin position="539"/>
        <end position="851"/>
    </location>
</feature>
<dbReference type="Gene3D" id="2.130.10.10">
    <property type="entry name" value="YVTN repeat-like/Quinoprotein amine dehydrogenase"/>
    <property type="match status" value="3"/>
</dbReference>
<feature type="compositionally biased region" description="Basic and acidic residues" evidence="3">
    <location>
        <begin position="335"/>
        <end position="350"/>
    </location>
</feature>
<keyword evidence="2" id="KW-0539">Nucleus</keyword>
<dbReference type="EMBL" id="KZ454989">
    <property type="protein sequence ID" value="PKI84457.1"/>
    <property type="molecule type" value="Genomic_DNA"/>
</dbReference>
<dbReference type="InterPro" id="IPR058543">
    <property type="entry name" value="Beta-prop_RSE1/DDB1/CPSF1_2nd"/>
</dbReference>
<evidence type="ECO:0000259" key="4">
    <source>
        <dbReference type="Pfam" id="PF03178"/>
    </source>
</evidence>
<feature type="compositionally biased region" description="Polar residues" evidence="3">
    <location>
        <begin position="241"/>
        <end position="251"/>
    </location>
</feature>
<dbReference type="GO" id="GO:0005634">
    <property type="term" value="C:nucleus"/>
    <property type="evidence" value="ECO:0007669"/>
    <property type="project" value="UniProtKB-SubCell"/>
</dbReference>
<gene>
    <name evidence="7" type="ORF">MVES_001712</name>
</gene>
<reference evidence="7 8" key="1">
    <citation type="submission" date="2017-10" db="EMBL/GenBank/DDBJ databases">
        <title>A novel species of cold-tolerant Malassezia isolated from bats.</title>
        <authorList>
            <person name="Lorch J.M."/>
            <person name="Palmer J.M."/>
            <person name="Vanderwolf K.J."/>
            <person name="Schmidt K.Z."/>
            <person name="Verant M.L."/>
            <person name="Weller T.J."/>
            <person name="Blehert D.S."/>
        </authorList>
    </citation>
    <scope>NUCLEOTIDE SEQUENCE [LARGE SCALE GENOMIC DNA]</scope>
    <source>
        <strain evidence="7 8">NWHC:44797-103</strain>
    </source>
</reference>
<sequence>MAPLVSQRYGWIIGYLEDRVYEAASHEYRPLSTVARIPFHARILAIECVDVAPCTPSQGSDRILILTDHPIPRLIVLRRATAADHTDPTLPNPWPEVCTEAVILLQDLARPPAEMGIGLCVEPAIGDAATHGRWAAIHTHTGQMRMIPMAKHDAPQRVVETDKAFNARLPHVMLLDSAFLAPSDHAAPVVACLSVSSKPSQIEGFGEQYMPVLSFHTPNDQTEQLDPVVWCGTRHMPEQAQAASSRRTSPTARKKHPASSGRNLDAEVRNRRERAWLKDPVVHAHVPLPKKDARTAHRILPVSAHAGGGVLVFCEHSILYVPPPLLKSETCKQGAQKESKRRTREEKAPEDSMASQVASPKRRRHVHEQEDGDARDALLGIQRLVQVHTQQRMRVCSATLLTRCATPSLEEVLFVTEDGSMLVLRLFAAEPHTPACAAMKITRIGTCAAPADPRGLCYLGDGYVHVSSTGGDTTLLHISENDAVSEVHRWPNLGPIVDVVADCKDSEQQQTASMQRMITCSGTGPSCSLRVFWSGVSMTSIAALDLEGCLCVHAITDHHGATAMLALVFSTHTSLLQWGGENALEDVSDTYSTMGVPLAQRPLYIGAVHVTGFEGTAFIYATSARIMLLLGNAQCVEWAPPNDAEIVALDAVDAAVLVGLQGGEVVLLCVDRGQWAMTASCTVASEIASVAMSQRGAFDRLCAVGMWNPASFAVFSAHLAPIQGMDAVLCPFLPHSLLIQSFSLGACTNIMVGLANGTLLVYAYTHAKCVLWKELALGARPIQLACFQTGNIGKSASDYAVLAIGERSTILYAEGAYLRFSALRCTGLRSAAPMYLEKHAPGLVLVHASVLFVQLKSLRESDIETVPLHSEQATSIAHDAASDTIITAVWPSLDEPGASSSVHVFTRDRLVPVASQVLLRNERANCVASVHSGDDAFVVVGTGFQVGDTEETTAGRLIGFCVSHTGLEQVFALDVPGNVFGLVEAAGFLVAAVNARVDTYSIVRTNGAFALHLASRWGCAFMASSIAVGYTEGSHTLVIGDAMRSITVLALDAHSGQLVERARDLDPYWTSTVAMYDDTRQEYIASDIGMNVFVSARVAETTERAFGHAMRRTACFHYGDMLNRFVYPSGASTDPHCTPRVYFCTASGALGLICEIGAEYSEILAYVQQAMAELVATPGAIPWEEWRTLRTEHRVVRPTNFLDGDFIAFFLACTPAQRERIIAVAKHLARRKETSAWCACSTH</sequence>
<dbReference type="OrthoDB" id="433457at2759"/>
<feature type="region of interest" description="Disordered" evidence="3">
    <location>
        <begin position="330"/>
        <end position="371"/>
    </location>
</feature>
<dbReference type="Pfam" id="PF03178">
    <property type="entry name" value="CPSF_A"/>
    <property type="match status" value="1"/>
</dbReference>
<accession>A0A2N1JD48</accession>
<dbReference type="InterPro" id="IPR018846">
    <property type="entry name" value="Beta-prop_RSE1/DDB1/CPSF1_1st"/>
</dbReference>
<organism evidence="7 8">
    <name type="scientific">Malassezia vespertilionis</name>
    <dbReference type="NCBI Taxonomy" id="2020962"/>
    <lineage>
        <taxon>Eukaryota</taxon>
        <taxon>Fungi</taxon>
        <taxon>Dikarya</taxon>
        <taxon>Basidiomycota</taxon>
        <taxon>Ustilaginomycotina</taxon>
        <taxon>Malasseziomycetes</taxon>
        <taxon>Malasseziales</taxon>
        <taxon>Malasseziaceae</taxon>
        <taxon>Malassezia</taxon>
    </lineage>
</organism>
<feature type="domain" description="RSE1/DDB1/CPSF1 first beta-propeller" evidence="5">
    <location>
        <begin position="132"/>
        <end position="482"/>
    </location>
</feature>
<feature type="region of interest" description="Disordered" evidence="3">
    <location>
        <begin position="237"/>
        <end position="266"/>
    </location>
</feature>
<dbReference type="Pfam" id="PF10433">
    <property type="entry name" value="Beta-prop_RSE1_1st"/>
    <property type="match status" value="1"/>
</dbReference>
<feature type="domain" description="RSE1/DDB1/CPSF1 C-terminal" evidence="4">
    <location>
        <begin position="914"/>
        <end position="1211"/>
    </location>
</feature>
<keyword evidence="8" id="KW-1185">Reference proteome</keyword>
<dbReference type="InterPro" id="IPR050358">
    <property type="entry name" value="RSE1/DDB1/CFT1"/>
</dbReference>
<evidence type="ECO:0000256" key="1">
    <source>
        <dbReference type="ARBA" id="ARBA00004123"/>
    </source>
</evidence>
<dbReference type="GO" id="GO:0003676">
    <property type="term" value="F:nucleic acid binding"/>
    <property type="evidence" value="ECO:0007669"/>
    <property type="project" value="InterPro"/>
</dbReference>
<evidence type="ECO:0000256" key="3">
    <source>
        <dbReference type="SAM" id="MobiDB-lite"/>
    </source>
</evidence>
<evidence type="ECO:0000256" key="2">
    <source>
        <dbReference type="ARBA" id="ARBA00023242"/>
    </source>
</evidence>
<dbReference type="InterPro" id="IPR015943">
    <property type="entry name" value="WD40/YVTN_repeat-like_dom_sf"/>
</dbReference>